<sequence>MSKLLSRIAGFFSSRTMVGADKVGNRYFIRKEEVDGIKRPVGEVANVEELASVLGCRIEKLPTSYWEALLNLPGCGMQWKRDLEKD</sequence>
<gene>
    <name evidence="1" type="ORF">CK203_078354</name>
</gene>
<proteinExistence type="predicted"/>
<evidence type="ECO:0000313" key="1">
    <source>
        <dbReference type="EMBL" id="RVW40239.1"/>
    </source>
</evidence>
<dbReference type="EMBL" id="QGNW01001463">
    <property type="protein sequence ID" value="RVW40239.1"/>
    <property type="molecule type" value="Genomic_DNA"/>
</dbReference>
<reference evidence="1 2" key="1">
    <citation type="journal article" date="2018" name="PLoS Genet.">
        <title>Population sequencing reveals clonal diversity and ancestral inbreeding in the grapevine cultivar Chardonnay.</title>
        <authorList>
            <person name="Roach M.J."/>
            <person name="Johnson D.L."/>
            <person name="Bohlmann J."/>
            <person name="van Vuuren H.J."/>
            <person name="Jones S.J."/>
            <person name="Pretorius I.S."/>
            <person name="Schmidt S.A."/>
            <person name="Borneman A.R."/>
        </authorList>
    </citation>
    <scope>NUCLEOTIDE SEQUENCE [LARGE SCALE GENOMIC DNA]</scope>
    <source>
        <strain evidence="2">cv. Chardonnay</strain>
        <tissue evidence="1">Leaf</tissue>
    </source>
</reference>
<protein>
    <submittedName>
        <fullName evidence="1">Uncharacterized protein</fullName>
    </submittedName>
</protein>
<comment type="caution">
    <text evidence="1">The sequence shown here is derived from an EMBL/GenBank/DDBJ whole genome shotgun (WGS) entry which is preliminary data.</text>
</comment>
<organism evidence="1 2">
    <name type="scientific">Vitis vinifera</name>
    <name type="common">Grape</name>
    <dbReference type="NCBI Taxonomy" id="29760"/>
    <lineage>
        <taxon>Eukaryota</taxon>
        <taxon>Viridiplantae</taxon>
        <taxon>Streptophyta</taxon>
        <taxon>Embryophyta</taxon>
        <taxon>Tracheophyta</taxon>
        <taxon>Spermatophyta</taxon>
        <taxon>Magnoliopsida</taxon>
        <taxon>eudicotyledons</taxon>
        <taxon>Gunneridae</taxon>
        <taxon>Pentapetalae</taxon>
        <taxon>rosids</taxon>
        <taxon>Vitales</taxon>
        <taxon>Vitaceae</taxon>
        <taxon>Viteae</taxon>
        <taxon>Vitis</taxon>
    </lineage>
</organism>
<dbReference type="Proteomes" id="UP000288805">
    <property type="component" value="Unassembled WGS sequence"/>
</dbReference>
<accession>A0A438DXP4</accession>
<name>A0A438DXP4_VITVI</name>
<evidence type="ECO:0000313" key="2">
    <source>
        <dbReference type="Proteomes" id="UP000288805"/>
    </source>
</evidence>
<dbReference type="AlphaFoldDB" id="A0A438DXP4"/>